<feature type="transmembrane region" description="Helical" evidence="5">
    <location>
        <begin position="404"/>
        <end position="427"/>
    </location>
</feature>
<dbReference type="GO" id="GO:0022857">
    <property type="term" value="F:transmembrane transporter activity"/>
    <property type="evidence" value="ECO:0007669"/>
    <property type="project" value="InterPro"/>
</dbReference>
<feature type="transmembrane region" description="Helical" evidence="5">
    <location>
        <begin position="62"/>
        <end position="81"/>
    </location>
</feature>
<dbReference type="InterPro" id="IPR002293">
    <property type="entry name" value="AA/rel_permease1"/>
</dbReference>
<proteinExistence type="predicted"/>
<protein>
    <submittedName>
        <fullName evidence="6">Amino acid/polyamine/organocation transporter, APC superfamily</fullName>
    </submittedName>
</protein>
<keyword evidence="3 5" id="KW-1133">Transmembrane helix</keyword>
<dbReference type="RefSeq" id="WP_013624753.1">
    <property type="nucleotide sequence ID" value="NC_015172.1"/>
</dbReference>
<keyword evidence="4 5" id="KW-0472">Membrane</keyword>
<evidence type="ECO:0000256" key="1">
    <source>
        <dbReference type="ARBA" id="ARBA00004141"/>
    </source>
</evidence>
<name>F0SXQ0_SYNGF</name>
<dbReference type="EMBL" id="CP002547">
    <property type="protein sequence ID" value="ADY55883.1"/>
    <property type="molecule type" value="Genomic_DNA"/>
</dbReference>
<sequence>MLRYFKRLFVGEPMLTAQLKHERLTKKQALAVFSSDALSSVAYATEEILLVLVLAGTSALSYSLPISGAIIALLVILVLSYRQTISSYPSGGGAYIVAKENLGTIPGLVAGSALIIDYVLTVAVSTAAGVAAVTSAFPAVHGHQVFIALLFIWALTLLNLRGVTESATILTLPVYLFIAGIFLLLGTGLVKYYFYGAPLPAEPGLSPVFSGGITLFFLLRAFSAGCTALTGVEAISNGVPAFRSPESKNASATLIVMACLIVFLFGGITVLANLYHIVPSPEETIVSKIAAIVFDRNLLYYLVQVSTAVILFLAANTSFAGFPLLTSILGQDGFLPRRMAARGDRLVYSNGIIVLAALASVLIILFKGKVHALIPLYAVGVFLSFTLSQAGMVFRWVKEKPFGWISYALINGIGMVVTGTVLVVIAATKFTSGAWLVLILIPIFVLFFVKINRHYREIAKELAYHGEPLGNPTSQRIIIPVASLTKIVAHTVNYAKTLSPDIFAVHVAIDEDKVEKLKVKWQEYEPDIPLIVLPSPYRAILSPLLEYIEAEEAKIGKDKLITVLIPEFVTKKWWQYFLHNQTGFIVKTALLFKKDIVVASVPIHICH</sequence>
<dbReference type="GO" id="GO:0016020">
    <property type="term" value="C:membrane"/>
    <property type="evidence" value="ECO:0007669"/>
    <property type="project" value="UniProtKB-SubCell"/>
</dbReference>
<dbReference type="STRING" id="645991.Sgly_1585"/>
<dbReference type="AlphaFoldDB" id="F0SXQ0"/>
<evidence type="ECO:0000256" key="5">
    <source>
        <dbReference type="SAM" id="Phobius"/>
    </source>
</evidence>
<feature type="transmembrane region" description="Helical" evidence="5">
    <location>
        <begin position="253"/>
        <end position="278"/>
    </location>
</feature>
<dbReference type="PANTHER" id="PTHR47704">
    <property type="entry name" value="POTASSIUM TRANSPORTER KIMA"/>
    <property type="match status" value="1"/>
</dbReference>
<comment type="subcellular location">
    <subcellularLocation>
        <location evidence="1">Membrane</location>
        <topology evidence="1">Multi-pass membrane protein</topology>
    </subcellularLocation>
</comment>
<dbReference type="Pfam" id="PF13520">
    <property type="entry name" value="AA_permease_2"/>
    <property type="match status" value="1"/>
</dbReference>
<dbReference type="Gene3D" id="1.20.1740.10">
    <property type="entry name" value="Amino acid/polyamine transporter I"/>
    <property type="match status" value="1"/>
</dbReference>
<dbReference type="PANTHER" id="PTHR47704:SF1">
    <property type="entry name" value="POTASSIUM TRANSPORTER KIMA"/>
    <property type="match status" value="1"/>
</dbReference>
<feature type="transmembrane region" description="Helical" evidence="5">
    <location>
        <begin position="172"/>
        <end position="195"/>
    </location>
</feature>
<evidence type="ECO:0000256" key="3">
    <source>
        <dbReference type="ARBA" id="ARBA00022989"/>
    </source>
</evidence>
<feature type="transmembrane region" description="Helical" evidence="5">
    <location>
        <begin position="372"/>
        <end position="397"/>
    </location>
</feature>
<evidence type="ECO:0000313" key="7">
    <source>
        <dbReference type="Proteomes" id="UP000007488"/>
    </source>
</evidence>
<accession>F0SXQ0</accession>
<evidence type="ECO:0000256" key="4">
    <source>
        <dbReference type="ARBA" id="ARBA00023136"/>
    </source>
</evidence>
<feature type="transmembrane region" description="Helical" evidence="5">
    <location>
        <begin position="433"/>
        <end position="451"/>
    </location>
</feature>
<organism evidence="6 7">
    <name type="scientific">Syntrophobotulus glycolicus (strain DSM 8271 / FlGlyR)</name>
    <dbReference type="NCBI Taxonomy" id="645991"/>
    <lineage>
        <taxon>Bacteria</taxon>
        <taxon>Bacillati</taxon>
        <taxon>Bacillota</taxon>
        <taxon>Clostridia</taxon>
        <taxon>Eubacteriales</taxon>
        <taxon>Desulfitobacteriaceae</taxon>
        <taxon>Syntrophobotulus</taxon>
    </lineage>
</organism>
<keyword evidence="7" id="KW-1185">Reference proteome</keyword>
<dbReference type="eggNOG" id="COG0531">
    <property type="taxonomic scope" value="Bacteria"/>
</dbReference>
<gene>
    <name evidence="6" type="ordered locus">Sgly_1585</name>
</gene>
<feature type="transmembrane region" description="Helical" evidence="5">
    <location>
        <begin position="143"/>
        <end position="160"/>
    </location>
</feature>
<dbReference type="KEGG" id="sgy:Sgly_1585"/>
<feature type="transmembrane region" description="Helical" evidence="5">
    <location>
        <begin position="346"/>
        <end position="366"/>
    </location>
</feature>
<dbReference type="InterPro" id="IPR053153">
    <property type="entry name" value="APC_K+_Transporter"/>
</dbReference>
<keyword evidence="2 5" id="KW-0812">Transmembrane</keyword>
<feature type="transmembrane region" description="Helical" evidence="5">
    <location>
        <begin position="298"/>
        <end position="325"/>
    </location>
</feature>
<dbReference type="Proteomes" id="UP000007488">
    <property type="component" value="Chromosome"/>
</dbReference>
<reference evidence="7" key="2">
    <citation type="submission" date="2011-02" db="EMBL/GenBank/DDBJ databases">
        <title>The complete genome of Syntrophobotulus glycolicus DSM 8271.</title>
        <authorList>
            <person name="Lucas S."/>
            <person name="Copeland A."/>
            <person name="Lapidus A."/>
            <person name="Bruce D."/>
            <person name="Goodwin L."/>
            <person name="Pitluck S."/>
            <person name="Kyrpides N."/>
            <person name="Mavromatis K."/>
            <person name="Pagani I."/>
            <person name="Ivanova N."/>
            <person name="Mikhailova N."/>
            <person name="Chertkov O."/>
            <person name="Held B."/>
            <person name="Detter J.C."/>
            <person name="Tapia R."/>
            <person name="Han C."/>
            <person name="Land M."/>
            <person name="Hauser L."/>
            <person name="Markowitz V."/>
            <person name="Cheng J.-F."/>
            <person name="Hugenholtz P."/>
            <person name="Woyke T."/>
            <person name="Wu D."/>
            <person name="Spring S."/>
            <person name="Schroeder M."/>
            <person name="Brambilla E."/>
            <person name="Klenk H.-P."/>
            <person name="Eisen J.A."/>
        </authorList>
    </citation>
    <scope>NUCLEOTIDE SEQUENCE [LARGE SCALE GENOMIC DNA]</scope>
    <source>
        <strain evidence="7">DSM 8271 / FlGlyR</strain>
    </source>
</reference>
<feature type="transmembrane region" description="Helical" evidence="5">
    <location>
        <begin position="207"/>
        <end position="232"/>
    </location>
</feature>
<evidence type="ECO:0000256" key="2">
    <source>
        <dbReference type="ARBA" id="ARBA00022692"/>
    </source>
</evidence>
<evidence type="ECO:0000313" key="6">
    <source>
        <dbReference type="EMBL" id="ADY55883.1"/>
    </source>
</evidence>
<reference evidence="6 7" key="1">
    <citation type="journal article" date="2011" name="Stand. Genomic Sci.">
        <title>Complete genome sequence of Syntrophobotulus glycolicus type strain (FlGlyR).</title>
        <authorList>
            <person name="Han C."/>
            <person name="Mwirichia R."/>
            <person name="Chertkov O."/>
            <person name="Held B."/>
            <person name="Lapidus A."/>
            <person name="Nolan M."/>
            <person name="Lucas S."/>
            <person name="Hammon N."/>
            <person name="Deshpande S."/>
            <person name="Cheng J.F."/>
            <person name="Tapia R."/>
            <person name="Goodwin L."/>
            <person name="Pitluck S."/>
            <person name="Huntemann M."/>
            <person name="Liolios K."/>
            <person name="Ivanova N."/>
            <person name="Pagani I."/>
            <person name="Mavromatis K."/>
            <person name="Ovchinikova G."/>
            <person name="Pati A."/>
            <person name="Chen A."/>
            <person name="Palaniappan K."/>
            <person name="Land M."/>
            <person name="Hauser L."/>
            <person name="Brambilla E.M."/>
            <person name="Rohde M."/>
            <person name="Spring S."/>
            <person name="Sikorski J."/>
            <person name="Goker M."/>
            <person name="Woyke T."/>
            <person name="Bristow J."/>
            <person name="Eisen J.A."/>
            <person name="Markowitz V."/>
            <person name="Hugenholtz P."/>
            <person name="Kyrpides N.C."/>
            <person name="Klenk H.P."/>
            <person name="Detter J.C."/>
        </authorList>
    </citation>
    <scope>NUCLEOTIDE SEQUENCE [LARGE SCALE GENOMIC DNA]</scope>
    <source>
        <strain evidence="7">DSM 8271 / FlGlyR</strain>
    </source>
</reference>
<dbReference type="HOGENOM" id="CLU_017999_1_1_9"/>